<evidence type="ECO:0000256" key="6">
    <source>
        <dbReference type="ARBA" id="ARBA00022989"/>
    </source>
</evidence>
<evidence type="ECO:0000313" key="11">
    <source>
        <dbReference type="Proteomes" id="UP001186452"/>
    </source>
</evidence>
<feature type="transmembrane region" description="Helical" evidence="8">
    <location>
        <begin position="73"/>
        <end position="92"/>
    </location>
</feature>
<accession>A0ABU3ZJA2</accession>
<comment type="pathway">
    <text evidence="3">One-carbon metabolism; methylamine degradation.</text>
</comment>
<evidence type="ECO:0000256" key="7">
    <source>
        <dbReference type="ARBA" id="ARBA00023136"/>
    </source>
</evidence>
<dbReference type="RefSeq" id="WP_317522982.1">
    <property type="nucleotide sequence ID" value="NZ_JAWJZI010000005.1"/>
</dbReference>
<protein>
    <recommendedName>
        <fullName evidence="4">Methylamine utilization protein MauE</fullName>
    </recommendedName>
</protein>
<keyword evidence="7 8" id="KW-0472">Membrane</keyword>
<dbReference type="Pfam" id="PF07291">
    <property type="entry name" value="MauE"/>
    <property type="match status" value="1"/>
</dbReference>
<sequence length="177" mass="18594">MIGKILSDGSALFLFWLFVSAGVGKLKPANRQYYLDLATEYVGTSLLLRYAVLLLGGIEVVSGLLVVVPATRLVGMACILGLLVAYLALMAYQLYQGKVDMDCGCAGPGANIKIGAESLARNVILGGIAGLCMLPAVGDLLSTISLSLALAIFMTLTYSSAEKAVSNFQKIKLLKAN</sequence>
<name>A0ABU3ZJA2_9GAMM</name>
<feature type="transmembrane region" description="Helical" evidence="8">
    <location>
        <begin position="48"/>
        <end position="68"/>
    </location>
</feature>
<comment type="subcellular location">
    <subcellularLocation>
        <location evidence="2">Membrane</location>
        <topology evidence="2">Multi-pass membrane protein</topology>
    </subcellularLocation>
</comment>
<dbReference type="InterPro" id="IPR009908">
    <property type="entry name" value="Methylamine_util_MauE"/>
</dbReference>
<feature type="transmembrane region" description="Helical" evidence="8">
    <location>
        <begin position="140"/>
        <end position="161"/>
    </location>
</feature>
<evidence type="ECO:0000313" key="10">
    <source>
        <dbReference type="EMBL" id="MDV5170191.1"/>
    </source>
</evidence>
<comment type="caution">
    <text evidence="10">The sequence shown here is derived from an EMBL/GenBank/DDBJ whole genome shotgun (WGS) entry which is preliminary data.</text>
</comment>
<evidence type="ECO:0000256" key="8">
    <source>
        <dbReference type="SAM" id="Phobius"/>
    </source>
</evidence>
<evidence type="ECO:0000256" key="1">
    <source>
        <dbReference type="ARBA" id="ARBA00003475"/>
    </source>
</evidence>
<keyword evidence="6 8" id="KW-1133">Transmembrane helix</keyword>
<organism evidence="10 11">
    <name type="scientific">Photobacterium rosenbergii</name>
    <dbReference type="NCBI Taxonomy" id="294936"/>
    <lineage>
        <taxon>Bacteria</taxon>
        <taxon>Pseudomonadati</taxon>
        <taxon>Pseudomonadota</taxon>
        <taxon>Gammaproteobacteria</taxon>
        <taxon>Vibrionales</taxon>
        <taxon>Vibrionaceae</taxon>
        <taxon>Photobacterium</taxon>
    </lineage>
</organism>
<evidence type="ECO:0000256" key="4">
    <source>
        <dbReference type="ARBA" id="ARBA00019078"/>
    </source>
</evidence>
<evidence type="ECO:0000256" key="2">
    <source>
        <dbReference type="ARBA" id="ARBA00004141"/>
    </source>
</evidence>
<evidence type="ECO:0000256" key="3">
    <source>
        <dbReference type="ARBA" id="ARBA00004856"/>
    </source>
</evidence>
<dbReference type="EMBL" id="JAWJZI010000005">
    <property type="protein sequence ID" value="MDV5170191.1"/>
    <property type="molecule type" value="Genomic_DNA"/>
</dbReference>
<evidence type="ECO:0000259" key="9">
    <source>
        <dbReference type="Pfam" id="PF07291"/>
    </source>
</evidence>
<evidence type="ECO:0000256" key="5">
    <source>
        <dbReference type="ARBA" id="ARBA00022692"/>
    </source>
</evidence>
<gene>
    <name evidence="10" type="ORF">R2X38_14395</name>
</gene>
<feature type="domain" description="Methylamine utilisation protein MauE" evidence="9">
    <location>
        <begin position="6"/>
        <end position="134"/>
    </location>
</feature>
<keyword evidence="5 8" id="KW-0812">Transmembrane</keyword>
<dbReference type="Proteomes" id="UP001186452">
    <property type="component" value="Unassembled WGS sequence"/>
</dbReference>
<proteinExistence type="predicted"/>
<keyword evidence="11" id="KW-1185">Reference proteome</keyword>
<comment type="function">
    <text evidence="1">May be specifically involved in the processing, transport, and/or maturation of the MADH beta-subunit.</text>
</comment>
<reference evidence="10 11" key="1">
    <citation type="submission" date="2023-10" db="EMBL/GenBank/DDBJ databases">
        <title>Marine bacteria isolated from horseshoe crab.</title>
        <authorList>
            <person name="Cheng T.H."/>
        </authorList>
    </citation>
    <scope>NUCLEOTIDE SEQUENCE [LARGE SCALE GENOMIC DNA]</scope>
    <source>
        <strain evidence="10 11">HSC6</strain>
    </source>
</reference>